<dbReference type="Proteomes" id="UP000297245">
    <property type="component" value="Unassembled WGS sequence"/>
</dbReference>
<keyword evidence="2" id="KW-1133">Transmembrane helix</keyword>
<dbReference type="AlphaFoldDB" id="A0A4S8MS00"/>
<organism evidence="3 4">
    <name type="scientific">Dendrothele bispora (strain CBS 962.96)</name>
    <dbReference type="NCBI Taxonomy" id="1314807"/>
    <lineage>
        <taxon>Eukaryota</taxon>
        <taxon>Fungi</taxon>
        <taxon>Dikarya</taxon>
        <taxon>Basidiomycota</taxon>
        <taxon>Agaricomycotina</taxon>
        <taxon>Agaricomycetes</taxon>
        <taxon>Agaricomycetidae</taxon>
        <taxon>Agaricales</taxon>
        <taxon>Agaricales incertae sedis</taxon>
        <taxon>Dendrothele</taxon>
    </lineage>
</organism>
<dbReference type="PANTHER" id="PTHR37992:SF1">
    <property type="entry name" value="DUF1774-DOMAIN-CONTAINING PROTEIN"/>
    <property type="match status" value="1"/>
</dbReference>
<feature type="transmembrane region" description="Helical" evidence="2">
    <location>
        <begin position="99"/>
        <end position="117"/>
    </location>
</feature>
<proteinExistence type="predicted"/>
<dbReference type="EMBL" id="ML179047">
    <property type="protein sequence ID" value="THV05795.1"/>
    <property type="molecule type" value="Genomic_DNA"/>
</dbReference>
<evidence type="ECO:0000256" key="2">
    <source>
        <dbReference type="SAM" id="Phobius"/>
    </source>
</evidence>
<name>A0A4S8MS00_DENBC</name>
<feature type="transmembrane region" description="Helical" evidence="2">
    <location>
        <begin position="203"/>
        <end position="222"/>
    </location>
</feature>
<evidence type="ECO:0000313" key="3">
    <source>
        <dbReference type="EMBL" id="THV05795.1"/>
    </source>
</evidence>
<dbReference type="InterPro" id="IPR013920">
    <property type="entry name" value="DUF1774_fun"/>
</dbReference>
<keyword evidence="4" id="KW-1185">Reference proteome</keyword>
<gene>
    <name evidence="3" type="ORF">K435DRAFT_744734</name>
</gene>
<feature type="region of interest" description="Disordered" evidence="1">
    <location>
        <begin position="294"/>
        <end position="317"/>
    </location>
</feature>
<feature type="transmembrane region" description="Helical" evidence="2">
    <location>
        <begin position="227"/>
        <end position="244"/>
    </location>
</feature>
<protein>
    <submittedName>
        <fullName evidence="3">Uncharacterized protein</fullName>
    </submittedName>
</protein>
<feature type="transmembrane region" description="Helical" evidence="2">
    <location>
        <begin position="24"/>
        <end position="44"/>
    </location>
</feature>
<dbReference type="OrthoDB" id="3342455at2759"/>
<evidence type="ECO:0000313" key="4">
    <source>
        <dbReference type="Proteomes" id="UP000297245"/>
    </source>
</evidence>
<feature type="transmembrane region" description="Helical" evidence="2">
    <location>
        <begin position="123"/>
        <end position="147"/>
    </location>
</feature>
<keyword evidence="2" id="KW-0472">Membrane</keyword>
<feature type="transmembrane region" description="Helical" evidence="2">
    <location>
        <begin position="250"/>
        <end position="274"/>
    </location>
</feature>
<dbReference type="PANTHER" id="PTHR37992">
    <property type="entry name" value="EXPRESSED PROTEIN"/>
    <property type="match status" value="1"/>
</dbReference>
<sequence length="331" mass="36375">MEGLPLDTHHPAVRDYLALIRLQVLTPLSLLINIATVIVCSVLVTPSVSGISTRHPTSISPRPIVIAVYVAAIYVGQIGYCVLLVLARKPETKRTLTKGVGLSLVLANWVMALWAIAWVFEWFLASTILQGILLLLLLYSNVVLLIYHAPTKSRPFDTLLIHAPLRFFLVLEIAMMFPLSLLIKLGLTDGIPVGGAPTHYANPWPGFGIVLGTNVIGLLVIIFRRDIVWCVAATWICISIWSLKPKPAPVFITAILFTILHPLSLIASTLYYFFKQRRQQGRVVLQGDEQEHPGLYRTTTSNTNRGGTQVNGGEARGAREVDVEGLWGSSG</sequence>
<accession>A0A4S8MS00</accession>
<feature type="transmembrane region" description="Helical" evidence="2">
    <location>
        <begin position="64"/>
        <end position="87"/>
    </location>
</feature>
<keyword evidence="2" id="KW-0812">Transmembrane</keyword>
<evidence type="ECO:0000256" key="1">
    <source>
        <dbReference type="SAM" id="MobiDB-lite"/>
    </source>
</evidence>
<feature type="transmembrane region" description="Helical" evidence="2">
    <location>
        <begin position="159"/>
        <end position="183"/>
    </location>
</feature>
<feature type="compositionally biased region" description="Low complexity" evidence="1">
    <location>
        <begin position="297"/>
        <end position="308"/>
    </location>
</feature>
<reference evidence="3 4" key="1">
    <citation type="journal article" date="2019" name="Nat. Ecol. Evol.">
        <title>Megaphylogeny resolves global patterns of mushroom evolution.</title>
        <authorList>
            <person name="Varga T."/>
            <person name="Krizsan K."/>
            <person name="Foldi C."/>
            <person name="Dima B."/>
            <person name="Sanchez-Garcia M."/>
            <person name="Sanchez-Ramirez S."/>
            <person name="Szollosi G.J."/>
            <person name="Szarkandi J.G."/>
            <person name="Papp V."/>
            <person name="Albert L."/>
            <person name="Andreopoulos W."/>
            <person name="Angelini C."/>
            <person name="Antonin V."/>
            <person name="Barry K.W."/>
            <person name="Bougher N.L."/>
            <person name="Buchanan P."/>
            <person name="Buyck B."/>
            <person name="Bense V."/>
            <person name="Catcheside P."/>
            <person name="Chovatia M."/>
            <person name="Cooper J."/>
            <person name="Damon W."/>
            <person name="Desjardin D."/>
            <person name="Finy P."/>
            <person name="Geml J."/>
            <person name="Haridas S."/>
            <person name="Hughes K."/>
            <person name="Justo A."/>
            <person name="Karasinski D."/>
            <person name="Kautmanova I."/>
            <person name="Kiss B."/>
            <person name="Kocsube S."/>
            <person name="Kotiranta H."/>
            <person name="LaButti K.M."/>
            <person name="Lechner B.E."/>
            <person name="Liimatainen K."/>
            <person name="Lipzen A."/>
            <person name="Lukacs Z."/>
            <person name="Mihaltcheva S."/>
            <person name="Morgado L.N."/>
            <person name="Niskanen T."/>
            <person name="Noordeloos M.E."/>
            <person name="Ohm R.A."/>
            <person name="Ortiz-Santana B."/>
            <person name="Ovrebo C."/>
            <person name="Racz N."/>
            <person name="Riley R."/>
            <person name="Savchenko A."/>
            <person name="Shiryaev A."/>
            <person name="Soop K."/>
            <person name="Spirin V."/>
            <person name="Szebenyi C."/>
            <person name="Tomsovsky M."/>
            <person name="Tulloss R.E."/>
            <person name="Uehling J."/>
            <person name="Grigoriev I.V."/>
            <person name="Vagvolgyi C."/>
            <person name="Papp T."/>
            <person name="Martin F.M."/>
            <person name="Miettinen O."/>
            <person name="Hibbett D.S."/>
            <person name="Nagy L.G."/>
        </authorList>
    </citation>
    <scope>NUCLEOTIDE SEQUENCE [LARGE SCALE GENOMIC DNA]</scope>
    <source>
        <strain evidence="3 4">CBS 962.96</strain>
    </source>
</reference>